<sequence length="181" mass="18407">MRRAAWLWAAAVGAGSLLVLWSVAQRWASADMKGMPAAYAEGGMVAGGLQAVALAALAGVVAVLATKGAGRQVVGAVIALCGAGLAVLVWRGVTDAGLSAWARGEALLMGLSGYTYTVMPLWPSVAAIGAALVLAGGVAAVVRGRSWGGMSARYRREAGPSEVKGERAIWDAMDRGDDPTR</sequence>
<feature type="transmembrane region" description="Helical" evidence="1">
    <location>
        <begin position="121"/>
        <end position="142"/>
    </location>
</feature>
<protein>
    <recommendedName>
        <fullName evidence="4">Tryptophan-associated transmembrane protein</fullName>
    </recommendedName>
</protein>
<keyword evidence="1" id="KW-0812">Transmembrane</keyword>
<feature type="transmembrane region" description="Helical" evidence="1">
    <location>
        <begin position="44"/>
        <end position="66"/>
    </location>
</feature>
<organism evidence="2 3">
    <name type="scientific">Nonomuraea longicatena</name>
    <dbReference type="NCBI Taxonomy" id="83682"/>
    <lineage>
        <taxon>Bacteria</taxon>
        <taxon>Bacillati</taxon>
        <taxon>Actinomycetota</taxon>
        <taxon>Actinomycetes</taxon>
        <taxon>Streptosporangiales</taxon>
        <taxon>Streptosporangiaceae</taxon>
        <taxon>Nonomuraea</taxon>
    </lineage>
</organism>
<evidence type="ECO:0000256" key="1">
    <source>
        <dbReference type="SAM" id="Phobius"/>
    </source>
</evidence>
<gene>
    <name evidence="2" type="ORF">GCM10009560_23860</name>
</gene>
<evidence type="ECO:0000313" key="3">
    <source>
        <dbReference type="Proteomes" id="UP001501578"/>
    </source>
</evidence>
<dbReference type="EMBL" id="BAAAHQ010000010">
    <property type="protein sequence ID" value="GAA0923798.1"/>
    <property type="molecule type" value="Genomic_DNA"/>
</dbReference>
<evidence type="ECO:0008006" key="4">
    <source>
        <dbReference type="Google" id="ProtNLM"/>
    </source>
</evidence>
<accession>A0ABN1P7E3</accession>
<reference evidence="2 3" key="1">
    <citation type="journal article" date="2019" name="Int. J. Syst. Evol. Microbiol.">
        <title>The Global Catalogue of Microorganisms (GCM) 10K type strain sequencing project: providing services to taxonomists for standard genome sequencing and annotation.</title>
        <authorList>
            <consortium name="The Broad Institute Genomics Platform"/>
            <consortium name="The Broad Institute Genome Sequencing Center for Infectious Disease"/>
            <person name="Wu L."/>
            <person name="Ma J."/>
        </authorList>
    </citation>
    <scope>NUCLEOTIDE SEQUENCE [LARGE SCALE GENOMIC DNA]</scope>
    <source>
        <strain evidence="2 3">JCM 11136</strain>
    </source>
</reference>
<dbReference type="InterPro" id="IPR019051">
    <property type="entry name" value="Trp_biosyn_TM_oprn/chp"/>
</dbReference>
<dbReference type="RefSeq" id="WP_343949850.1">
    <property type="nucleotide sequence ID" value="NZ_BAAAHQ010000010.1"/>
</dbReference>
<feature type="transmembrane region" description="Helical" evidence="1">
    <location>
        <begin position="73"/>
        <end position="93"/>
    </location>
</feature>
<dbReference type="Proteomes" id="UP001501578">
    <property type="component" value="Unassembled WGS sequence"/>
</dbReference>
<evidence type="ECO:0000313" key="2">
    <source>
        <dbReference type="EMBL" id="GAA0923798.1"/>
    </source>
</evidence>
<comment type="caution">
    <text evidence="2">The sequence shown here is derived from an EMBL/GenBank/DDBJ whole genome shotgun (WGS) entry which is preliminary data.</text>
</comment>
<keyword evidence="1" id="KW-1133">Transmembrane helix</keyword>
<name>A0ABN1P7E3_9ACTN</name>
<dbReference type="Pfam" id="PF09534">
    <property type="entry name" value="Trp_oprn_chp"/>
    <property type="match status" value="1"/>
</dbReference>
<keyword evidence="3" id="KW-1185">Reference proteome</keyword>
<proteinExistence type="predicted"/>
<keyword evidence="1" id="KW-0472">Membrane</keyword>